<dbReference type="AlphaFoldDB" id="A0A852BV16"/>
<name>A0A852BV16_9PICI</name>
<organism evidence="1 2">
    <name type="scientific">Ramphastos sulfuratus</name>
    <dbReference type="NCBI Taxonomy" id="322582"/>
    <lineage>
        <taxon>Eukaryota</taxon>
        <taxon>Metazoa</taxon>
        <taxon>Chordata</taxon>
        <taxon>Craniata</taxon>
        <taxon>Vertebrata</taxon>
        <taxon>Euteleostomi</taxon>
        <taxon>Archelosauria</taxon>
        <taxon>Archosauria</taxon>
        <taxon>Dinosauria</taxon>
        <taxon>Saurischia</taxon>
        <taxon>Theropoda</taxon>
        <taxon>Coelurosauria</taxon>
        <taxon>Aves</taxon>
        <taxon>Neognathae</taxon>
        <taxon>Neoaves</taxon>
        <taxon>Telluraves</taxon>
        <taxon>Coraciimorphae</taxon>
        <taxon>Piciformes</taxon>
        <taxon>Ramphastidae</taxon>
        <taxon>Ramphastos</taxon>
    </lineage>
</organism>
<gene>
    <name evidence="1" type="primary">Erv31_1</name>
    <name evidence="1" type="ORF">RAMSUL_R15115</name>
</gene>
<feature type="non-terminal residue" evidence="1">
    <location>
        <position position="1"/>
    </location>
</feature>
<dbReference type="EMBL" id="WBNM01006883">
    <property type="protein sequence ID" value="NXP71596.1"/>
    <property type="molecule type" value="Genomic_DNA"/>
</dbReference>
<accession>A0A852BV16</accession>
<protein>
    <submittedName>
        <fullName evidence="1">ENR1 protein</fullName>
    </submittedName>
</protein>
<proteinExistence type="predicted"/>
<sequence>TDFCWNNISGNKRFSGEENVGSYWENLENITSEWRAHDGLFWICGKKAYYSLPNRWRGTCTIGIIQPAFFLLPKSKENILGIPL</sequence>
<comment type="caution">
    <text evidence="1">The sequence shown here is derived from an EMBL/GenBank/DDBJ whole genome shotgun (WGS) entry which is preliminary data.</text>
</comment>
<feature type="non-terminal residue" evidence="1">
    <location>
        <position position="84"/>
    </location>
</feature>
<dbReference type="Proteomes" id="UP000611227">
    <property type="component" value="Unassembled WGS sequence"/>
</dbReference>
<evidence type="ECO:0000313" key="2">
    <source>
        <dbReference type="Proteomes" id="UP000611227"/>
    </source>
</evidence>
<evidence type="ECO:0000313" key="1">
    <source>
        <dbReference type="EMBL" id="NXP71596.1"/>
    </source>
</evidence>
<keyword evidence="2" id="KW-1185">Reference proteome</keyword>
<reference evidence="1" key="1">
    <citation type="submission" date="2019-09" db="EMBL/GenBank/DDBJ databases">
        <title>Bird 10,000 Genomes (B10K) Project - Family phase.</title>
        <authorList>
            <person name="Zhang G."/>
        </authorList>
    </citation>
    <scope>NUCLEOTIDE SEQUENCE</scope>
    <source>
        <strain evidence="1">B10K-DU-001-30</strain>
        <tissue evidence="1">Muscle</tissue>
    </source>
</reference>